<dbReference type="InterPro" id="IPR014044">
    <property type="entry name" value="CAP_dom"/>
</dbReference>
<gene>
    <name evidence="2" type="ORF">NPIL_532201</name>
</gene>
<dbReference type="AlphaFoldDB" id="A0A8X6QFI5"/>
<dbReference type="InterPro" id="IPR001283">
    <property type="entry name" value="CRISP-related"/>
</dbReference>
<evidence type="ECO:0000313" key="2">
    <source>
        <dbReference type="EMBL" id="GFU19397.1"/>
    </source>
</evidence>
<dbReference type="SUPFAM" id="SSF55797">
    <property type="entry name" value="PR-1-like"/>
    <property type="match status" value="1"/>
</dbReference>
<sequence>MGQETRGGGLPSASDMMQMVWDDELAAIAQKWANHCVYEHDCGDCRSVANFPVGQNIAYQDTICDSKQCFKNIEASDLQPDWPSVLKDFYDEIDDFDNKLVPNFQMLGGKEINHFTQMIWGKSWRLGCGLTVFTKGRLSYRRFYVCNYGKAGNVIGQPMYEQGRPGSGCPVNSCVGGANCNGNDYPGLCQMLNSNTAPVYPRSQSSKDLFYCDSSPDTDDCAVSANGTNNWGFASSLEGL</sequence>
<name>A0A8X6QFI5_NEPPI</name>
<evidence type="ECO:0000313" key="3">
    <source>
        <dbReference type="Proteomes" id="UP000887013"/>
    </source>
</evidence>
<proteinExistence type="predicted"/>
<dbReference type="Gene3D" id="3.40.33.10">
    <property type="entry name" value="CAP"/>
    <property type="match status" value="1"/>
</dbReference>
<dbReference type="PRINTS" id="PR00837">
    <property type="entry name" value="V5TPXLIKE"/>
</dbReference>
<dbReference type="InterPro" id="IPR035940">
    <property type="entry name" value="CAP_sf"/>
</dbReference>
<reference evidence="2" key="1">
    <citation type="submission" date="2020-08" db="EMBL/GenBank/DDBJ databases">
        <title>Multicomponent nature underlies the extraordinary mechanical properties of spider dragline silk.</title>
        <authorList>
            <person name="Kono N."/>
            <person name="Nakamura H."/>
            <person name="Mori M."/>
            <person name="Yoshida Y."/>
            <person name="Ohtoshi R."/>
            <person name="Malay A.D."/>
            <person name="Moran D.A.P."/>
            <person name="Tomita M."/>
            <person name="Numata K."/>
            <person name="Arakawa K."/>
        </authorList>
    </citation>
    <scope>NUCLEOTIDE SEQUENCE</scope>
</reference>
<dbReference type="PANTHER" id="PTHR10334">
    <property type="entry name" value="CYSTEINE-RICH SECRETORY PROTEIN-RELATED"/>
    <property type="match status" value="1"/>
</dbReference>
<dbReference type="Pfam" id="PF00188">
    <property type="entry name" value="CAP"/>
    <property type="match status" value="1"/>
</dbReference>
<dbReference type="OrthoDB" id="6416925at2759"/>
<dbReference type="Proteomes" id="UP000887013">
    <property type="component" value="Unassembled WGS sequence"/>
</dbReference>
<dbReference type="SMART" id="SM00198">
    <property type="entry name" value="SCP"/>
    <property type="match status" value="1"/>
</dbReference>
<dbReference type="CDD" id="cd05380">
    <property type="entry name" value="CAP_euk"/>
    <property type="match status" value="1"/>
</dbReference>
<keyword evidence="3" id="KW-1185">Reference proteome</keyword>
<comment type="caution">
    <text evidence="2">The sequence shown here is derived from an EMBL/GenBank/DDBJ whole genome shotgun (WGS) entry which is preliminary data.</text>
</comment>
<evidence type="ECO:0000259" key="1">
    <source>
        <dbReference type="SMART" id="SM00198"/>
    </source>
</evidence>
<accession>A0A8X6QFI5</accession>
<dbReference type="EMBL" id="BMAW01080403">
    <property type="protein sequence ID" value="GFU19397.1"/>
    <property type="molecule type" value="Genomic_DNA"/>
</dbReference>
<organism evidence="2 3">
    <name type="scientific">Nephila pilipes</name>
    <name type="common">Giant wood spider</name>
    <name type="synonym">Nephila maculata</name>
    <dbReference type="NCBI Taxonomy" id="299642"/>
    <lineage>
        <taxon>Eukaryota</taxon>
        <taxon>Metazoa</taxon>
        <taxon>Ecdysozoa</taxon>
        <taxon>Arthropoda</taxon>
        <taxon>Chelicerata</taxon>
        <taxon>Arachnida</taxon>
        <taxon>Araneae</taxon>
        <taxon>Araneomorphae</taxon>
        <taxon>Entelegynae</taxon>
        <taxon>Araneoidea</taxon>
        <taxon>Nephilidae</taxon>
        <taxon>Nephila</taxon>
    </lineage>
</organism>
<protein>
    <recommendedName>
        <fullName evidence="1">SCP domain-containing protein</fullName>
    </recommendedName>
</protein>
<feature type="domain" description="SCP" evidence="1">
    <location>
        <begin position="4"/>
        <end position="156"/>
    </location>
</feature>